<evidence type="ECO:0000313" key="7">
    <source>
        <dbReference type="Proteomes" id="UP000747542"/>
    </source>
</evidence>
<dbReference type="InterPro" id="IPR013087">
    <property type="entry name" value="Znf_C2H2_type"/>
</dbReference>
<dbReference type="Proteomes" id="UP000747542">
    <property type="component" value="Unassembled WGS sequence"/>
</dbReference>
<feature type="domain" description="BTB" evidence="4">
    <location>
        <begin position="32"/>
        <end position="97"/>
    </location>
</feature>
<feature type="compositionally biased region" description="Basic and acidic residues" evidence="3">
    <location>
        <begin position="248"/>
        <end position="265"/>
    </location>
</feature>
<dbReference type="GO" id="GO:0008270">
    <property type="term" value="F:zinc ion binding"/>
    <property type="evidence" value="ECO:0007669"/>
    <property type="project" value="UniProtKB-KW"/>
</dbReference>
<evidence type="ECO:0000313" key="6">
    <source>
        <dbReference type="EMBL" id="KAG7167545.1"/>
    </source>
</evidence>
<name>A0A8J5K5T8_HOMAM</name>
<dbReference type="GO" id="GO:0048468">
    <property type="term" value="P:cell development"/>
    <property type="evidence" value="ECO:0007669"/>
    <property type="project" value="UniProtKB-ARBA"/>
</dbReference>
<reference evidence="6" key="1">
    <citation type="journal article" date="2021" name="Sci. Adv.">
        <title>The American lobster genome reveals insights on longevity, neural, and immune adaptations.</title>
        <authorList>
            <person name="Polinski J.M."/>
            <person name="Zimin A.V."/>
            <person name="Clark K.F."/>
            <person name="Kohn A.B."/>
            <person name="Sadowski N."/>
            <person name="Timp W."/>
            <person name="Ptitsyn A."/>
            <person name="Khanna P."/>
            <person name="Romanova D.Y."/>
            <person name="Williams P."/>
            <person name="Greenwood S.J."/>
            <person name="Moroz L.L."/>
            <person name="Walt D.R."/>
            <person name="Bodnar A.G."/>
        </authorList>
    </citation>
    <scope>NUCLEOTIDE SEQUENCE</scope>
    <source>
        <strain evidence="6">GMGI-L3</strain>
    </source>
</reference>
<comment type="caution">
    <text evidence="6">The sequence shown here is derived from an EMBL/GenBank/DDBJ whole genome shotgun (WGS) entry which is preliminary data.</text>
</comment>
<dbReference type="InterPro" id="IPR051095">
    <property type="entry name" value="Dros_DevTransReg"/>
</dbReference>
<dbReference type="OrthoDB" id="6365037at2759"/>
<keyword evidence="2" id="KW-0479">Metal-binding</keyword>
<dbReference type="SMART" id="SM00355">
    <property type="entry name" value="ZnF_C2H2"/>
    <property type="match status" value="2"/>
</dbReference>
<accession>A0A8J5K5T8</accession>
<keyword evidence="7" id="KW-1185">Reference proteome</keyword>
<dbReference type="CDD" id="cd18315">
    <property type="entry name" value="BTB_POZ_BAB-like"/>
    <property type="match status" value="1"/>
</dbReference>
<dbReference type="GO" id="GO:0048513">
    <property type="term" value="P:animal organ development"/>
    <property type="evidence" value="ECO:0007669"/>
    <property type="project" value="UniProtKB-ARBA"/>
</dbReference>
<dbReference type="GO" id="GO:0005634">
    <property type="term" value="C:nucleus"/>
    <property type="evidence" value="ECO:0007669"/>
    <property type="project" value="TreeGrafter"/>
</dbReference>
<dbReference type="PROSITE" id="PS50157">
    <property type="entry name" value="ZINC_FINGER_C2H2_2"/>
    <property type="match status" value="1"/>
</dbReference>
<dbReference type="PANTHER" id="PTHR23110">
    <property type="entry name" value="BTB DOMAIN TRANSCRIPTION FACTOR"/>
    <property type="match status" value="1"/>
</dbReference>
<dbReference type="GO" id="GO:0006357">
    <property type="term" value="P:regulation of transcription by RNA polymerase II"/>
    <property type="evidence" value="ECO:0007669"/>
    <property type="project" value="TreeGrafter"/>
</dbReference>
<feature type="domain" description="C2H2-type" evidence="5">
    <location>
        <begin position="473"/>
        <end position="501"/>
    </location>
</feature>
<dbReference type="GO" id="GO:0002376">
    <property type="term" value="P:immune system process"/>
    <property type="evidence" value="ECO:0007669"/>
    <property type="project" value="UniProtKB-ARBA"/>
</dbReference>
<keyword evidence="2" id="KW-0863">Zinc-finger</keyword>
<dbReference type="InterPro" id="IPR000210">
    <property type="entry name" value="BTB/POZ_dom"/>
</dbReference>
<dbReference type="PROSITE" id="PS50097">
    <property type="entry name" value="BTB"/>
    <property type="match status" value="1"/>
</dbReference>
<protein>
    <submittedName>
        <fullName evidence="6">Broad-complex core protein-like 8</fullName>
    </submittedName>
</protein>
<dbReference type="GO" id="GO:0003006">
    <property type="term" value="P:developmental process involved in reproduction"/>
    <property type="evidence" value="ECO:0007669"/>
    <property type="project" value="UniProtKB-ARBA"/>
</dbReference>
<evidence type="ECO:0000256" key="3">
    <source>
        <dbReference type="SAM" id="MobiDB-lite"/>
    </source>
</evidence>
<organism evidence="6 7">
    <name type="scientific">Homarus americanus</name>
    <name type="common">American lobster</name>
    <dbReference type="NCBI Taxonomy" id="6706"/>
    <lineage>
        <taxon>Eukaryota</taxon>
        <taxon>Metazoa</taxon>
        <taxon>Ecdysozoa</taxon>
        <taxon>Arthropoda</taxon>
        <taxon>Crustacea</taxon>
        <taxon>Multicrustacea</taxon>
        <taxon>Malacostraca</taxon>
        <taxon>Eumalacostraca</taxon>
        <taxon>Eucarida</taxon>
        <taxon>Decapoda</taxon>
        <taxon>Pleocyemata</taxon>
        <taxon>Astacidea</taxon>
        <taxon>Nephropoidea</taxon>
        <taxon>Nephropidae</taxon>
        <taxon>Homarus</taxon>
    </lineage>
</organism>
<feature type="region of interest" description="Disordered" evidence="3">
    <location>
        <begin position="232"/>
        <end position="265"/>
    </location>
</feature>
<dbReference type="PROSITE" id="PS00028">
    <property type="entry name" value="ZINC_FINGER_C2H2_1"/>
    <property type="match status" value="1"/>
</dbReference>
<evidence type="ECO:0000256" key="2">
    <source>
        <dbReference type="PROSITE-ProRule" id="PRU00042"/>
    </source>
</evidence>
<dbReference type="PANTHER" id="PTHR23110:SF111">
    <property type="entry name" value="LONGITUDINALS LACKING PROTEIN, ISOFORMS F_I_K_T"/>
    <property type="match status" value="1"/>
</dbReference>
<dbReference type="SMART" id="SM00225">
    <property type="entry name" value="BTB"/>
    <property type="match status" value="1"/>
</dbReference>
<keyword evidence="2" id="KW-0862">Zinc</keyword>
<evidence type="ECO:0000259" key="4">
    <source>
        <dbReference type="PROSITE" id="PS50097"/>
    </source>
</evidence>
<evidence type="ECO:0000256" key="1">
    <source>
        <dbReference type="ARBA" id="ARBA00023242"/>
    </source>
</evidence>
<proteinExistence type="predicted"/>
<feature type="non-terminal residue" evidence="6">
    <location>
        <position position="1"/>
    </location>
</feature>
<gene>
    <name evidence="6" type="primary">br-L8</name>
    <name evidence="6" type="ORF">Hamer_G013019</name>
</gene>
<feature type="compositionally biased region" description="Basic and acidic residues" evidence="3">
    <location>
        <begin position="149"/>
        <end position="165"/>
    </location>
</feature>
<feature type="compositionally biased region" description="Acidic residues" evidence="3">
    <location>
        <begin position="129"/>
        <end position="148"/>
    </location>
</feature>
<sequence length="526" mass="57627">MGEPRRCWLRWHNYSDSVTSALESLRYDEDFLDVTVACEGRTIRAHKLVLSACSAYFRKVLKDHPCDHPIIILDGLGWREVVALLHFMYCGEVVVEEDQLPNLLNAASNLNVTGLTHVTSALASTQVAGDDDSDEEDFGEEEEEEDDDRDMKVSEIQKSKKKEVESEGDSSYDSDAPPAKRQCLELSETQQGNCSKREAEEESLLESRGSLSSSRSVVASVPVTNCTSQIQEVHAATPVPATPISDTSSDKENEKRPINQMEKNDKEVRGTGMILVNGDCYIKDEMEDFEEMECMVEAVAADSSRPENGDSDSLKASLSISLTKPGESIMPVNLLENSTASGVTSSLGAVNYAAFFTPGSMLPTSSSGKPNTTILLSPSGMCSTAVNEGTINMEKMVQLLPSLPTTGTLPTTITPLTGGVTPTTATGITLSTTTSLVNSYSSQPYIRPSLVSVKEVQATLEQYQRKLAFHEPRPCPTCKRMYRDAATLRTHMAIMHQEGKEPFACTCGALFRTKYDMYQHKKNGHR</sequence>
<dbReference type="Pfam" id="PF00651">
    <property type="entry name" value="BTB"/>
    <property type="match status" value="1"/>
</dbReference>
<dbReference type="AlphaFoldDB" id="A0A8J5K5T8"/>
<keyword evidence="1" id="KW-0539">Nucleus</keyword>
<dbReference type="EMBL" id="JAHLQT010021643">
    <property type="protein sequence ID" value="KAG7167545.1"/>
    <property type="molecule type" value="Genomic_DNA"/>
</dbReference>
<evidence type="ECO:0000259" key="5">
    <source>
        <dbReference type="PROSITE" id="PS50157"/>
    </source>
</evidence>
<feature type="compositionally biased region" description="Low complexity" evidence="3">
    <location>
        <begin position="206"/>
        <end position="217"/>
    </location>
</feature>
<feature type="region of interest" description="Disordered" evidence="3">
    <location>
        <begin position="123"/>
        <end position="217"/>
    </location>
</feature>